<reference evidence="1" key="1">
    <citation type="submission" date="2018-05" db="EMBL/GenBank/DDBJ databases">
        <authorList>
            <person name="Lanie J.A."/>
            <person name="Ng W.-L."/>
            <person name="Kazmierczak K.M."/>
            <person name="Andrzejewski T.M."/>
            <person name="Davidsen T.M."/>
            <person name="Wayne K.J."/>
            <person name="Tettelin H."/>
            <person name="Glass J.I."/>
            <person name="Rusch D."/>
            <person name="Podicherti R."/>
            <person name="Tsui H.-C.T."/>
            <person name="Winkler M.E."/>
        </authorList>
    </citation>
    <scope>NUCLEOTIDE SEQUENCE</scope>
</reference>
<proteinExistence type="predicted"/>
<protein>
    <submittedName>
        <fullName evidence="1">Uncharacterized protein</fullName>
    </submittedName>
</protein>
<accession>A0A383C4K8</accession>
<dbReference type="AlphaFoldDB" id="A0A383C4K8"/>
<gene>
    <name evidence="1" type="ORF">METZ01_LOCUS479824</name>
</gene>
<evidence type="ECO:0000313" key="1">
    <source>
        <dbReference type="EMBL" id="SVE26970.1"/>
    </source>
</evidence>
<sequence length="25" mass="2801">MGHYFEGSGQVYLCTQLDVKAFHGL</sequence>
<feature type="non-terminal residue" evidence="1">
    <location>
        <position position="25"/>
    </location>
</feature>
<dbReference type="EMBL" id="UINC01205688">
    <property type="protein sequence ID" value="SVE26970.1"/>
    <property type="molecule type" value="Genomic_DNA"/>
</dbReference>
<organism evidence="1">
    <name type="scientific">marine metagenome</name>
    <dbReference type="NCBI Taxonomy" id="408172"/>
    <lineage>
        <taxon>unclassified sequences</taxon>
        <taxon>metagenomes</taxon>
        <taxon>ecological metagenomes</taxon>
    </lineage>
</organism>
<name>A0A383C4K8_9ZZZZ</name>